<evidence type="ECO:0000259" key="1">
    <source>
        <dbReference type="PROSITE" id="PS50943"/>
    </source>
</evidence>
<evidence type="ECO:0000313" key="3">
    <source>
        <dbReference type="Proteomes" id="UP001057427"/>
    </source>
</evidence>
<accession>A0A9E7N6L5</accession>
<feature type="domain" description="HTH cro/C1-type" evidence="1">
    <location>
        <begin position="7"/>
        <end position="42"/>
    </location>
</feature>
<gene>
    <name evidence="2" type="ORF">BAJUN_03180</name>
</gene>
<reference evidence="2" key="1">
    <citation type="submission" date="2022-05" db="EMBL/GenBank/DDBJ databases">
        <authorList>
            <person name="Friedrich I."/>
            <person name="Poehlein A."/>
            <person name="Schneider D."/>
            <person name="Hertel R."/>
            <person name="Daniel R."/>
        </authorList>
    </citation>
    <scope>NUCLEOTIDE SEQUENCE</scope>
</reference>
<dbReference type="GO" id="GO:0003677">
    <property type="term" value="F:DNA binding"/>
    <property type="evidence" value="ECO:0007669"/>
    <property type="project" value="InterPro"/>
</dbReference>
<dbReference type="InterPro" id="IPR010982">
    <property type="entry name" value="Lambda_DNA-bd_dom_sf"/>
</dbReference>
<proteinExistence type="predicted"/>
<dbReference type="PROSITE" id="PS50943">
    <property type="entry name" value="HTH_CROC1"/>
    <property type="match status" value="1"/>
</dbReference>
<dbReference type="Pfam" id="PF01381">
    <property type="entry name" value="HTH_3"/>
    <property type="match status" value="1"/>
</dbReference>
<dbReference type="SUPFAM" id="SSF47413">
    <property type="entry name" value="lambda repressor-like DNA-binding domains"/>
    <property type="match status" value="1"/>
</dbReference>
<dbReference type="EMBL" id="ON529858">
    <property type="protein sequence ID" value="UTC29920.1"/>
    <property type="molecule type" value="Genomic_DNA"/>
</dbReference>
<name>A0A9E7N6L5_9CAUD</name>
<protein>
    <submittedName>
        <fullName evidence="2">Helix-turn-helix protein</fullName>
    </submittedName>
</protein>
<dbReference type="CDD" id="cd00093">
    <property type="entry name" value="HTH_XRE"/>
    <property type="match status" value="1"/>
</dbReference>
<keyword evidence="3" id="KW-1185">Reference proteome</keyword>
<dbReference type="Gene3D" id="1.10.260.40">
    <property type="entry name" value="lambda repressor-like DNA-binding domains"/>
    <property type="match status" value="1"/>
</dbReference>
<sequence>MTGRLQIKAARALLDWTQADLAQAANVGLSTLADFERGAREPIRAVMASILVALTHEGIRFVPGGVILERRES</sequence>
<dbReference type="Proteomes" id="UP001057427">
    <property type="component" value="Segment"/>
</dbReference>
<organism evidence="2 3">
    <name type="scientific">Brevundimonas phage vB_BgoS-Bajun</name>
    <dbReference type="NCBI Taxonomy" id="2948594"/>
    <lineage>
        <taxon>Viruses</taxon>
        <taxon>Duplodnaviria</taxon>
        <taxon>Heunggongvirae</taxon>
        <taxon>Uroviricota</taxon>
        <taxon>Caudoviricetes</taxon>
        <taxon>Dolichocephalovirinae</taxon>
    </lineage>
</organism>
<evidence type="ECO:0000313" key="2">
    <source>
        <dbReference type="EMBL" id="UTC29920.1"/>
    </source>
</evidence>
<dbReference type="InterPro" id="IPR001387">
    <property type="entry name" value="Cro/C1-type_HTH"/>
</dbReference>
<dbReference type="SMART" id="SM00530">
    <property type="entry name" value="HTH_XRE"/>
    <property type="match status" value="1"/>
</dbReference>